<dbReference type="SUPFAM" id="SSF52540">
    <property type="entry name" value="P-loop containing nucleoside triphosphate hydrolases"/>
    <property type="match status" value="1"/>
</dbReference>
<dbReference type="Gene3D" id="3.40.50.300">
    <property type="entry name" value="P-loop containing nucleotide triphosphate hydrolases"/>
    <property type="match status" value="1"/>
</dbReference>
<dbReference type="EMBL" id="DS267852">
    <property type="protein sequence ID" value="EDN56045.1"/>
    <property type="molecule type" value="Genomic_DNA"/>
</dbReference>
<protein>
    <recommendedName>
        <fullName evidence="3">Recombinase RecA</fullName>
    </recommendedName>
</protein>
<dbReference type="InterPro" id="IPR047610">
    <property type="entry name" value="ImuA_translesion"/>
</dbReference>
<sequence length="264" mass="29540">MKRQQTLPFFISLFIKILRLSVIEIYCTYIQVFIMHDIIQHLKSQHLVWQANLTKTDPQQLRTSSGFSELDDLLGGGFPPHGVVEMESIGSIGELRLLAPYLKATQTNGVTAFIQPPALVNSLFLHYIGLDINQVWVVNPAHPKDALWAAEQCLKSGVCSNVLLWQEELEIHQVKRLQVASEQGTCPLFMLKPNMTNRLSLPVSLSLKLQGNVQGVKVEVLKRKGGWSKGSVDISFQHHYPQLVMPSTTHIPSTVVNFPLANQG</sequence>
<organism evidence="1 2">
    <name type="scientific">Vibrio antiquarius (strain Ex25)</name>
    <dbReference type="NCBI Taxonomy" id="150340"/>
    <lineage>
        <taxon>Bacteria</taxon>
        <taxon>Pseudomonadati</taxon>
        <taxon>Pseudomonadota</taxon>
        <taxon>Gammaproteobacteria</taxon>
        <taxon>Vibrionales</taxon>
        <taxon>Vibrionaceae</taxon>
        <taxon>Vibrio</taxon>
        <taxon>Vibrio diabolicus subgroup</taxon>
    </lineage>
</organism>
<dbReference type="PIRSF" id="PIRSF037290">
    <property type="entry name" value="UCP037290"/>
    <property type="match status" value="1"/>
</dbReference>
<dbReference type="Proteomes" id="UP000242664">
    <property type="component" value="Unassembled WGS sequence"/>
</dbReference>
<dbReference type="InterPro" id="IPR027417">
    <property type="entry name" value="P-loop_NTPase"/>
</dbReference>
<keyword evidence="2" id="KW-1185">Reference proteome</keyword>
<dbReference type="NCBIfam" id="NF033429">
    <property type="entry name" value="ImuA_translesion"/>
    <property type="match status" value="1"/>
</dbReference>
<reference evidence="2" key="1">
    <citation type="submission" date="2006-10" db="EMBL/GenBank/DDBJ databases">
        <authorList>
            <person name="Heidelberg J."/>
            <person name="Sebastian Y."/>
        </authorList>
    </citation>
    <scope>NUCLEOTIDE SEQUENCE [LARGE SCALE GENOMIC DNA]</scope>
    <source>
        <strain evidence="2">EX25</strain>
    </source>
</reference>
<dbReference type="InterPro" id="IPR017166">
    <property type="entry name" value="UCP037290"/>
</dbReference>
<gene>
    <name evidence="1" type="ORF">VEx25_B0297</name>
</gene>
<name>A0ABM9WRL4_VIBAE</name>
<evidence type="ECO:0000313" key="2">
    <source>
        <dbReference type="Proteomes" id="UP000242664"/>
    </source>
</evidence>
<proteinExistence type="predicted"/>
<evidence type="ECO:0008006" key="3">
    <source>
        <dbReference type="Google" id="ProtNLM"/>
    </source>
</evidence>
<evidence type="ECO:0000313" key="1">
    <source>
        <dbReference type="EMBL" id="EDN56045.1"/>
    </source>
</evidence>
<accession>A0ABM9WRL4</accession>